<dbReference type="EMBL" id="JAGFBR010000217">
    <property type="protein sequence ID" value="KAH0446339.1"/>
    <property type="molecule type" value="Genomic_DNA"/>
</dbReference>
<dbReference type="EMBL" id="JAGFBR010000658">
    <property type="protein sequence ID" value="KAH0439137.1"/>
    <property type="molecule type" value="Genomic_DNA"/>
</dbReference>
<dbReference type="AlphaFoldDB" id="A0AAV7FS58"/>
<accession>A0AAV7FS58</accession>
<evidence type="ECO:0000313" key="13">
    <source>
        <dbReference type="EMBL" id="KAH0447293.1"/>
    </source>
</evidence>
<keyword evidence="14" id="KW-1185">Reference proteome</keyword>
<evidence type="ECO:0000256" key="3">
    <source>
        <dbReference type="ARBA" id="ARBA00022692"/>
    </source>
</evidence>
<evidence type="ECO:0000256" key="6">
    <source>
        <dbReference type="ARBA" id="ARBA00023027"/>
    </source>
</evidence>
<evidence type="ECO:0000256" key="2">
    <source>
        <dbReference type="ARBA" id="ARBA00022448"/>
    </source>
</evidence>
<evidence type="ECO:0000256" key="4">
    <source>
        <dbReference type="ARBA" id="ARBA00022967"/>
    </source>
</evidence>
<feature type="transmembrane region" description="Helical" evidence="8">
    <location>
        <begin position="85"/>
        <end position="108"/>
    </location>
</feature>
<evidence type="ECO:0000313" key="11">
    <source>
        <dbReference type="EMBL" id="KAH0446339.1"/>
    </source>
</evidence>
<keyword evidence="5 8" id="KW-1133">Transmembrane helix</keyword>
<name>A0AAV7FS58_DENCH</name>
<dbReference type="EMBL" id="JAGFBR010000158">
    <property type="protein sequence ID" value="KAH0446771.1"/>
    <property type="molecule type" value="Genomic_DNA"/>
</dbReference>
<evidence type="ECO:0000256" key="7">
    <source>
        <dbReference type="ARBA" id="ARBA00023136"/>
    </source>
</evidence>
<dbReference type="GO" id="GO:0016020">
    <property type="term" value="C:membrane"/>
    <property type="evidence" value="ECO:0007669"/>
    <property type="project" value="UniProtKB-SubCell"/>
</dbReference>
<proteinExistence type="predicted"/>
<keyword evidence="7 8" id="KW-0472">Membrane</keyword>
<evidence type="ECO:0000313" key="12">
    <source>
        <dbReference type="EMBL" id="KAH0446771.1"/>
    </source>
</evidence>
<organism evidence="12 14">
    <name type="scientific">Dendrobium chrysotoxum</name>
    <name type="common">Orchid</name>
    <dbReference type="NCBI Taxonomy" id="161865"/>
    <lineage>
        <taxon>Eukaryota</taxon>
        <taxon>Viridiplantae</taxon>
        <taxon>Streptophyta</taxon>
        <taxon>Embryophyta</taxon>
        <taxon>Tracheophyta</taxon>
        <taxon>Spermatophyta</taxon>
        <taxon>Magnoliopsida</taxon>
        <taxon>Liliopsida</taxon>
        <taxon>Asparagales</taxon>
        <taxon>Orchidaceae</taxon>
        <taxon>Epidendroideae</taxon>
        <taxon>Malaxideae</taxon>
        <taxon>Dendrobiinae</taxon>
        <taxon>Dendrobium</taxon>
    </lineage>
</organism>
<evidence type="ECO:0000256" key="5">
    <source>
        <dbReference type="ARBA" id="ARBA00022989"/>
    </source>
</evidence>
<comment type="caution">
    <text evidence="12">The sequence shown here is derived from an EMBL/GenBank/DDBJ whole genome shotgun (WGS) entry which is preliminary data.</text>
</comment>
<evidence type="ECO:0000256" key="8">
    <source>
        <dbReference type="SAM" id="Phobius"/>
    </source>
</evidence>
<dbReference type="PANTHER" id="PTHR22773">
    <property type="entry name" value="NADH DEHYDROGENASE"/>
    <property type="match status" value="1"/>
</dbReference>
<dbReference type="EMBL" id="JAGFBR010000099">
    <property type="protein sequence ID" value="KAH0447293.1"/>
    <property type="molecule type" value="Genomic_DNA"/>
</dbReference>
<feature type="domain" description="NADH:quinone oxidoreductase/Mrp antiporter transmembrane" evidence="9">
    <location>
        <begin position="4"/>
        <end position="135"/>
    </location>
</feature>
<gene>
    <name evidence="13" type="ORF">IEQ34_023849</name>
    <name evidence="12" type="ORF">IEQ34_024397</name>
    <name evidence="11" type="ORF">IEQ34_024837</name>
    <name evidence="10" type="ORF">IEQ34_025941</name>
</gene>
<dbReference type="Proteomes" id="UP000775213">
    <property type="component" value="Unassembled WGS sequence"/>
</dbReference>
<dbReference type="Pfam" id="PF00361">
    <property type="entry name" value="Proton_antipo_M"/>
    <property type="match status" value="1"/>
</dbReference>
<dbReference type="InterPro" id="IPR001750">
    <property type="entry name" value="ND/Mrp_TM"/>
</dbReference>
<comment type="subcellular location">
    <subcellularLocation>
        <location evidence="1">Membrane</location>
        <topology evidence="1">Multi-pass membrane protein</topology>
    </subcellularLocation>
</comment>
<keyword evidence="2" id="KW-0813">Transport</keyword>
<reference evidence="12" key="2">
    <citation type="submission" date="2021-03" db="EMBL/GenBank/DDBJ databases">
        <authorList>
            <person name="Zhang Y."/>
            <person name="Zhang G.-Q."/>
            <person name="Huang T."/>
            <person name="Niu S.-C."/>
            <person name="Liu Z.-J."/>
        </authorList>
    </citation>
    <scope>NUCLEOTIDE SEQUENCE</scope>
    <source>
        <strain evidence="12">Lindl</strain>
        <tissue evidence="12">Fresh leaves</tissue>
    </source>
</reference>
<evidence type="ECO:0000256" key="1">
    <source>
        <dbReference type="ARBA" id="ARBA00004141"/>
    </source>
</evidence>
<evidence type="ECO:0000313" key="14">
    <source>
        <dbReference type="Proteomes" id="UP000775213"/>
    </source>
</evidence>
<reference evidence="12 14" key="1">
    <citation type="journal article" date="2021" name="Hortic Res">
        <title>Chromosome-scale assembly of the Dendrobium chrysotoxum genome enhances the understanding of orchid evolution.</title>
        <authorList>
            <person name="Zhang Y."/>
            <person name="Zhang G.Q."/>
            <person name="Zhang D."/>
            <person name="Liu X.D."/>
            <person name="Xu X.Y."/>
            <person name="Sun W.H."/>
            <person name="Yu X."/>
            <person name="Zhu X."/>
            <person name="Wang Z.W."/>
            <person name="Zhao X."/>
            <person name="Zhong W.Y."/>
            <person name="Chen H."/>
            <person name="Yin W.L."/>
            <person name="Huang T."/>
            <person name="Niu S.C."/>
            <person name="Liu Z.J."/>
        </authorList>
    </citation>
    <scope>NUCLEOTIDE SEQUENCE [LARGE SCALE GENOMIC DNA]</scope>
    <source>
        <strain evidence="12">Lindl</strain>
    </source>
</reference>
<feature type="transmembrane region" description="Helical" evidence="8">
    <location>
        <begin position="120"/>
        <end position="140"/>
    </location>
</feature>
<evidence type="ECO:0000313" key="10">
    <source>
        <dbReference type="EMBL" id="KAH0439137.1"/>
    </source>
</evidence>
<dbReference type="GO" id="GO:0009536">
    <property type="term" value="C:plastid"/>
    <property type="evidence" value="ECO:0007669"/>
    <property type="project" value="UniProtKB-ARBA"/>
</dbReference>
<protein>
    <recommendedName>
        <fullName evidence="9">NADH:quinone oxidoreductase/Mrp antiporter transmembrane domain-containing protein</fullName>
    </recommendedName>
</protein>
<evidence type="ECO:0000259" key="9">
    <source>
        <dbReference type="Pfam" id="PF00361"/>
    </source>
</evidence>
<sequence length="170" mass="19014">MISIGTVVGLSQYRMKRLLAYSTLKSIESFLFYLIQYSLTNGKTFLILLGFGYMMANSKSLLTGSVNRSIQFLDQLKGKGKSNPLLGLSLAICLFSMAGIPPLIGLFAKQMVLYSSTHGGYYFLSIIAILVSVISASYYLKILRVIYFDTPDQFTETVSTDNTRILSRYY</sequence>
<keyword evidence="3 8" id="KW-0812">Transmembrane</keyword>
<keyword evidence="4" id="KW-1278">Translocase</keyword>
<keyword evidence="6" id="KW-0520">NAD</keyword>